<protein>
    <submittedName>
        <fullName evidence="1">Uncharacterized protein</fullName>
    </submittedName>
</protein>
<dbReference type="EMBL" id="GBRH01263259">
    <property type="protein sequence ID" value="JAD34636.1"/>
    <property type="molecule type" value="Transcribed_RNA"/>
</dbReference>
<reference evidence="1" key="1">
    <citation type="submission" date="2014-09" db="EMBL/GenBank/DDBJ databases">
        <authorList>
            <person name="Magalhaes I.L.F."/>
            <person name="Oliveira U."/>
            <person name="Santos F.R."/>
            <person name="Vidigal T.H.D.A."/>
            <person name="Brescovit A.D."/>
            <person name="Santos A.J."/>
        </authorList>
    </citation>
    <scope>NUCLEOTIDE SEQUENCE</scope>
    <source>
        <tissue evidence="1">Shoot tissue taken approximately 20 cm above the soil surface</tissue>
    </source>
</reference>
<accession>A0A0A9SDZ9</accession>
<name>A0A0A9SDZ9_ARUDO</name>
<sequence>MADIQAGGMAEDEQFLHRKLELKLQLEKQEGGNLQWKFGPVVLS</sequence>
<dbReference type="AlphaFoldDB" id="A0A0A9SDZ9"/>
<organism evidence="1">
    <name type="scientific">Arundo donax</name>
    <name type="common">Giant reed</name>
    <name type="synonym">Donax arundinaceus</name>
    <dbReference type="NCBI Taxonomy" id="35708"/>
    <lineage>
        <taxon>Eukaryota</taxon>
        <taxon>Viridiplantae</taxon>
        <taxon>Streptophyta</taxon>
        <taxon>Embryophyta</taxon>
        <taxon>Tracheophyta</taxon>
        <taxon>Spermatophyta</taxon>
        <taxon>Magnoliopsida</taxon>
        <taxon>Liliopsida</taxon>
        <taxon>Poales</taxon>
        <taxon>Poaceae</taxon>
        <taxon>PACMAD clade</taxon>
        <taxon>Arundinoideae</taxon>
        <taxon>Arundineae</taxon>
        <taxon>Arundo</taxon>
    </lineage>
</organism>
<proteinExistence type="predicted"/>
<evidence type="ECO:0000313" key="1">
    <source>
        <dbReference type="EMBL" id="JAD34636.1"/>
    </source>
</evidence>
<reference evidence="1" key="2">
    <citation type="journal article" date="2015" name="Data Brief">
        <title>Shoot transcriptome of the giant reed, Arundo donax.</title>
        <authorList>
            <person name="Barrero R.A."/>
            <person name="Guerrero F.D."/>
            <person name="Moolhuijzen P."/>
            <person name="Goolsby J.A."/>
            <person name="Tidwell J."/>
            <person name="Bellgard S.E."/>
            <person name="Bellgard M.I."/>
        </authorList>
    </citation>
    <scope>NUCLEOTIDE SEQUENCE</scope>
    <source>
        <tissue evidence="1">Shoot tissue taken approximately 20 cm above the soil surface</tissue>
    </source>
</reference>